<keyword evidence="1" id="KW-0472">Membrane</keyword>
<dbReference type="GO" id="GO:0070573">
    <property type="term" value="F:metallodipeptidase activity"/>
    <property type="evidence" value="ECO:0007669"/>
    <property type="project" value="InterPro"/>
</dbReference>
<keyword evidence="1" id="KW-1133">Transmembrane helix</keyword>
<organism evidence="3 4">
    <name type="scientific">Pseudomonas soli</name>
    <dbReference type="NCBI Taxonomy" id="1306993"/>
    <lineage>
        <taxon>Bacteria</taxon>
        <taxon>Pseudomonadati</taxon>
        <taxon>Pseudomonadota</taxon>
        <taxon>Gammaproteobacteria</taxon>
        <taxon>Pseudomonadales</taxon>
        <taxon>Pseudomonadaceae</taxon>
        <taxon>Pseudomonas</taxon>
    </lineage>
</organism>
<accession>A0A1H9PYL4</accession>
<evidence type="ECO:0000313" key="3">
    <source>
        <dbReference type="EMBL" id="SER52849.1"/>
    </source>
</evidence>
<gene>
    <name evidence="2" type="primary">pvdM</name>
    <name evidence="3" type="ORF">SAMN05216230_10933</name>
    <name evidence="2" type="ORF">V0R55_15020</name>
</gene>
<dbReference type="InterPro" id="IPR008257">
    <property type="entry name" value="Pept_M19"/>
</dbReference>
<evidence type="ECO:0000313" key="4">
    <source>
        <dbReference type="Proteomes" id="UP000199221"/>
    </source>
</evidence>
<dbReference type="PANTHER" id="PTHR10443:SF12">
    <property type="entry name" value="DIPEPTIDASE"/>
    <property type="match status" value="1"/>
</dbReference>
<dbReference type="InterPro" id="IPR032466">
    <property type="entry name" value="Metal_Hydrolase"/>
</dbReference>
<dbReference type="PROSITE" id="PS51365">
    <property type="entry name" value="RENAL_DIPEPTIDASE_2"/>
    <property type="match status" value="1"/>
</dbReference>
<evidence type="ECO:0000256" key="1">
    <source>
        <dbReference type="SAM" id="Phobius"/>
    </source>
</evidence>
<name>A0A1H9PYL4_9PSED</name>
<feature type="transmembrane region" description="Helical" evidence="1">
    <location>
        <begin position="9"/>
        <end position="31"/>
    </location>
</feature>
<keyword evidence="1" id="KW-0812">Transmembrane</keyword>
<reference evidence="2 5" key="2">
    <citation type="submission" date="2024-01" db="EMBL/GenBank/DDBJ databases">
        <title>Unpublished Manusciprt.</title>
        <authorList>
            <person name="Duman M."/>
            <person name="Valdes E.G."/>
            <person name="Ajmi N."/>
            <person name="Altun S."/>
            <person name="Saticioglu I.B."/>
        </authorList>
    </citation>
    <scope>NUCLEOTIDE SEQUENCE [LARGE SCALE GENOMIC DNA]</scope>
    <source>
        <strain evidence="2 5">139P</strain>
    </source>
</reference>
<dbReference type="GO" id="GO:0006508">
    <property type="term" value="P:proteolysis"/>
    <property type="evidence" value="ECO:0007669"/>
    <property type="project" value="InterPro"/>
</dbReference>
<dbReference type="Proteomes" id="UP001329505">
    <property type="component" value="Unassembled WGS sequence"/>
</dbReference>
<dbReference type="SUPFAM" id="SSF51556">
    <property type="entry name" value="Metallo-dependent hydrolases"/>
    <property type="match status" value="1"/>
</dbReference>
<dbReference type="EMBL" id="JAZDQQ010000012">
    <property type="protein sequence ID" value="MEE1881478.1"/>
    <property type="molecule type" value="Genomic_DNA"/>
</dbReference>
<dbReference type="Proteomes" id="UP000199221">
    <property type="component" value="Unassembled WGS sequence"/>
</dbReference>
<dbReference type="EMBL" id="FOEQ01000009">
    <property type="protein sequence ID" value="SER52849.1"/>
    <property type="molecule type" value="Genomic_DNA"/>
</dbReference>
<dbReference type="AlphaFoldDB" id="A0A1H9PYL4"/>
<dbReference type="CDD" id="cd01301">
    <property type="entry name" value="rDP_like"/>
    <property type="match status" value="1"/>
</dbReference>
<dbReference type="RefSeq" id="WP_046855255.1">
    <property type="nucleotide sequence ID" value="NZ_CP128543.1"/>
</dbReference>
<evidence type="ECO:0000313" key="5">
    <source>
        <dbReference type="Proteomes" id="UP001329505"/>
    </source>
</evidence>
<dbReference type="GeneID" id="93678390"/>
<proteinExistence type="predicted"/>
<evidence type="ECO:0000313" key="2">
    <source>
        <dbReference type="EMBL" id="MEE1881478.1"/>
    </source>
</evidence>
<keyword evidence="5" id="KW-1185">Reference proteome</keyword>
<dbReference type="Pfam" id="PF01244">
    <property type="entry name" value="Peptidase_M19"/>
    <property type="match status" value="1"/>
</dbReference>
<protein>
    <submittedName>
        <fullName evidence="2">Pyoverdine-tailoring dipeptidase-like protein PvdM</fullName>
    </submittedName>
    <submittedName>
        <fullName evidence="3">Zn-dependent dipeptidase, dipeptidase homolog</fullName>
    </submittedName>
</protein>
<sequence length="457" mass="50092">MTKTRSRKALYIGLPLALVAALGGAAGYYFWKQDGGYPRAIVQQANDLHEHMLSFDSHVTVPLGYGSTGYEADKDGRGQFDLAKAAKGRLSGAALTVFGWPELWNGPNAPHRPTPGFIDEARNQQEVRYKIISGIVRDFPNQVGIAYTPDDFRRLNGEGKFAIFISMLNAYPLGSDLSQLDLWTKRGMRMFGFSYTGNNAWADSSRPLPFFNDTPDAFGGLSPLGEQAVKRLNDLGVIIDVSQMSTLALEDVARLSRAPFVASHSAPRALVDIPRNLSDKEMQLIKDSGGVLQVVAFTTYLKPLSKPTLEKLEALRARFDLQPLQGLTNALMPGDPIIAIWPEARFGEYASSLYAIVDEEPRAGLKEYVDAIDYAVKKMGIDHVGISSDFNDGGGVTGFMNVGEIRNVTAELLTRGYSETDIAKLWAGNFLRVWGQVQKAANPVAQLANTAQETRHD</sequence>
<dbReference type="PANTHER" id="PTHR10443">
    <property type="entry name" value="MICROSOMAL DIPEPTIDASE"/>
    <property type="match status" value="1"/>
</dbReference>
<reference evidence="3 4" key="1">
    <citation type="submission" date="2016-10" db="EMBL/GenBank/DDBJ databases">
        <authorList>
            <person name="de Groot N.N."/>
        </authorList>
    </citation>
    <scope>NUCLEOTIDE SEQUENCE [LARGE SCALE GENOMIC DNA]</scope>
    <source>
        <strain evidence="3 4">LMG 27941</strain>
    </source>
</reference>
<dbReference type="Gene3D" id="3.20.20.140">
    <property type="entry name" value="Metal-dependent hydrolases"/>
    <property type="match status" value="1"/>
</dbReference>
<dbReference type="Gene3D" id="1.10.287.650">
    <property type="entry name" value="L27 domain"/>
    <property type="match status" value="1"/>
</dbReference>